<feature type="compositionally biased region" description="Polar residues" evidence="1">
    <location>
        <begin position="10"/>
        <end position="20"/>
    </location>
</feature>
<organism evidence="2">
    <name type="scientific">viral metagenome</name>
    <dbReference type="NCBI Taxonomy" id="1070528"/>
    <lineage>
        <taxon>unclassified sequences</taxon>
        <taxon>metagenomes</taxon>
        <taxon>organismal metagenomes</taxon>
    </lineage>
</organism>
<evidence type="ECO:0000313" key="3">
    <source>
        <dbReference type="EMBL" id="QJA82296.1"/>
    </source>
</evidence>
<evidence type="ECO:0000256" key="1">
    <source>
        <dbReference type="SAM" id="MobiDB-lite"/>
    </source>
</evidence>
<gene>
    <name evidence="3" type="ORF">MM415A00428_0014</name>
    <name evidence="2" type="ORF">MM415B01127_0022</name>
</gene>
<sequence>MRKMKEYPESHTTGHITIESIPNTPCHSDLGIQIAKDGRVWICIDGMAFLRFTPDSIFKIKEEKCLKT</sequence>
<dbReference type="EMBL" id="MT141405">
    <property type="protein sequence ID" value="QJA60345.1"/>
    <property type="molecule type" value="Genomic_DNA"/>
</dbReference>
<reference evidence="2" key="1">
    <citation type="submission" date="2020-03" db="EMBL/GenBank/DDBJ databases">
        <title>The deep terrestrial virosphere.</title>
        <authorList>
            <person name="Holmfeldt K."/>
            <person name="Nilsson E."/>
            <person name="Simone D."/>
            <person name="Lopez-Fernandez M."/>
            <person name="Wu X."/>
            <person name="de Brujin I."/>
            <person name="Lundin D."/>
            <person name="Andersson A."/>
            <person name="Bertilsson S."/>
            <person name="Dopson M."/>
        </authorList>
    </citation>
    <scope>NUCLEOTIDE SEQUENCE</scope>
    <source>
        <strain evidence="3">MM415A00428</strain>
        <strain evidence="2">MM415B01127</strain>
    </source>
</reference>
<name>A0A6M3ITI6_9ZZZZ</name>
<proteinExistence type="predicted"/>
<feature type="region of interest" description="Disordered" evidence="1">
    <location>
        <begin position="1"/>
        <end position="20"/>
    </location>
</feature>
<accession>A0A6M3ITI6</accession>
<dbReference type="AlphaFoldDB" id="A0A6M3ITI6"/>
<dbReference type="EMBL" id="MT142484">
    <property type="protein sequence ID" value="QJA82296.1"/>
    <property type="molecule type" value="Genomic_DNA"/>
</dbReference>
<protein>
    <submittedName>
        <fullName evidence="2">Uncharacterized protein</fullName>
    </submittedName>
</protein>
<evidence type="ECO:0000313" key="2">
    <source>
        <dbReference type="EMBL" id="QJA60345.1"/>
    </source>
</evidence>